<reference evidence="5" key="3">
    <citation type="journal article" date="2017" name="Nature">
        <title>Genome sequence of the progenitor of the wheat D genome Aegilops tauschii.</title>
        <authorList>
            <person name="Luo M.C."/>
            <person name="Gu Y.Q."/>
            <person name="Puiu D."/>
            <person name="Wang H."/>
            <person name="Twardziok S.O."/>
            <person name="Deal K.R."/>
            <person name="Huo N."/>
            <person name="Zhu T."/>
            <person name="Wang L."/>
            <person name="Wang Y."/>
            <person name="McGuire P.E."/>
            <person name="Liu S."/>
            <person name="Long H."/>
            <person name="Ramasamy R.K."/>
            <person name="Rodriguez J.C."/>
            <person name="Van S.L."/>
            <person name="Yuan L."/>
            <person name="Wang Z."/>
            <person name="Xia Z."/>
            <person name="Xiao L."/>
            <person name="Anderson O.D."/>
            <person name="Ouyang S."/>
            <person name="Liang Y."/>
            <person name="Zimin A.V."/>
            <person name="Pertea G."/>
            <person name="Qi P."/>
            <person name="Bennetzen J.L."/>
            <person name="Dai X."/>
            <person name="Dawson M.W."/>
            <person name="Muller H.G."/>
            <person name="Kugler K."/>
            <person name="Rivarola-Duarte L."/>
            <person name="Spannagl M."/>
            <person name="Mayer K.F.X."/>
            <person name="Lu F.H."/>
            <person name="Bevan M.W."/>
            <person name="Leroy P."/>
            <person name="Li P."/>
            <person name="You F.M."/>
            <person name="Sun Q."/>
            <person name="Liu Z."/>
            <person name="Lyons E."/>
            <person name="Wicker T."/>
            <person name="Salzberg S.L."/>
            <person name="Devos K.M."/>
            <person name="Dvorak J."/>
        </authorList>
    </citation>
    <scope>NUCLEOTIDE SEQUENCE [LARGE SCALE GENOMIC DNA]</scope>
    <source>
        <strain evidence="5">cv. AL8/78</strain>
    </source>
</reference>
<reference evidence="5" key="5">
    <citation type="journal article" date="2021" name="G3 (Bethesda)">
        <title>Aegilops tauschii genome assembly Aet v5.0 features greater sequence contiguity and improved annotation.</title>
        <authorList>
            <person name="Wang L."/>
            <person name="Zhu T."/>
            <person name="Rodriguez J.C."/>
            <person name="Deal K.R."/>
            <person name="Dubcovsky J."/>
            <person name="McGuire P.E."/>
            <person name="Lux T."/>
            <person name="Spannagl M."/>
            <person name="Mayer K.F.X."/>
            <person name="Baldrich P."/>
            <person name="Meyers B.C."/>
            <person name="Huo N."/>
            <person name="Gu Y.Q."/>
            <person name="Zhou H."/>
            <person name="Devos K.M."/>
            <person name="Bennetzen J.L."/>
            <person name="Unver T."/>
            <person name="Budak H."/>
            <person name="Gulick P.J."/>
            <person name="Galiba G."/>
            <person name="Kalapos B."/>
            <person name="Nelson D.R."/>
            <person name="Li P."/>
            <person name="You F.M."/>
            <person name="Luo M.C."/>
            <person name="Dvorak J."/>
        </authorList>
    </citation>
    <scope>NUCLEOTIDE SEQUENCE [LARGE SCALE GENOMIC DNA]</scope>
    <source>
        <strain evidence="5">cv. AL8/78</strain>
    </source>
</reference>
<dbReference type="GO" id="GO:0016020">
    <property type="term" value="C:membrane"/>
    <property type="evidence" value="ECO:0007669"/>
    <property type="project" value="UniProtKB-SubCell"/>
</dbReference>
<accession>A0A453JD91</accession>
<proteinExistence type="predicted"/>
<dbReference type="Pfam" id="PF05277">
    <property type="entry name" value="DUF726"/>
    <property type="match status" value="1"/>
</dbReference>
<dbReference type="Gramene" id="AET4Gv20880000.7">
    <property type="protein sequence ID" value="AET4Gv20880000.7"/>
    <property type="gene ID" value="AET4Gv20880000"/>
</dbReference>
<sequence>LQWESKHIIAVSTAIQDWLTSRLALELMKQGAMRTVLSGFLAAFAWPATLLAATDFIDSKWSVAIDRSDKAGKMLADVLMKGSQGNRACYPHWVFTRGACHIQVLTGACFIKRQRGTCREGCTPRRAGFGERRAVGAR</sequence>
<evidence type="ECO:0000256" key="3">
    <source>
        <dbReference type="ARBA" id="ARBA00022989"/>
    </source>
</evidence>
<organism evidence="5 6">
    <name type="scientific">Aegilops tauschii subsp. strangulata</name>
    <name type="common">Goatgrass</name>
    <dbReference type="NCBI Taxonomy" id="200361"/>
    <lineage>
        <taxon>Eukaryota</taxon>
        <taxon>Viridiplantae</taxon>
        <taxon>Streptophyta</taxon>
        <taxon>Embryophyta</taxon>
        <taxon>Tracheophyta</taxon>
        <taxon>Spermatophyta</taxon>
        <taxon>Magnoliopsida</taxon>
        <taxon>Liliopsida</taxon>
        <taxon>Poales</taxon>
        <taxon>Poaceae</taxon>
        <taxon>BOP clade</taxon>
        <taxon>Pooideae</taxon>
        <taxon>Triticodae</taxon>
        <taxon>Triticeae</taxon>
        <taxon>Triticinae</taxon>
        <taxon>Aegilops</taxon>
    </lineage>
</organism>
<evidence type="ECO:0000313" key="5">
    <source>
        <dbReference type="EnsemblPlants" id="AET4Gv20880000.7"/>
    </source>
</evidence>
<evidence type="ECO:0000313" key="6">
    <source>
        <dbReference type="Proteomes" id="UP000015105"/>
    </source>
</evidence>
<keyword evidence="6" id="KW-1185">Reference proteome</keyword>
<evidence type="ECO:0000256" key="1">
    <source>
        <dbReference type="ARBA" id="ARBA00004141"/>
    </source>
</evidence>
<keyword evidence="2" id="KW-0812">Transmembrane</keyword>
<evidence type="ECO:0000256" key="2">
    <source>
        <dbReference type="ARBA" id="ARBA00022692"/>
    </source>
</evidence>
<evidence type="ECO:0000256" key="4">
    <source>
        <dbReference type="ARBA" id="ARBA00023136"/>
    </source>
</evidence>
<dbReference type="AlphaFoldDB" id="A0A453JD91"/>
<dbReference type="InterPro" id="IPR007941">
    <property type="entry name" value="DUF726"/>
</dbReference>
<comment type="subcellular location">
    <subcellularLocation>
        <location evidence="1">Membrane</location>
        <topology evidence="1">Multi-pass membrane protein</topology>
    </subcellularLocation>
</comment>
<dbReference type="Proteomes" id="UP000015105">
    <property type="component" value="Chromosome 4D"/>
</dbReference>
<protein>
    <submittedName>
        <fullName evidence="5">Uncharacterized protein</fullName>
    </submittedName>
</protein>
<keyword evidence="3" id="KW-1133">Transmembrane helix</keyword>
<reference evidence="5" key="4">
    <citation type="submission" date="2019-03" db="UniProtKB">
        <authorList>
            <consortium name="EnsemblPlants"/>
        </authorList>
    </citation>
    <scope>IDENTIFICATION</scope>
</reference>
<dbReference type="PANTHER" id="PTHR17920">
    <property type="entry name" value="TRANSMEMBRANE AND COILED-COIL DOMAIN-CONTAINING PROTEIN 4 TMCO4"/>
    <property type="match status" value="1"/>
</dbReference>
<keyword evidence="4" id="KW-0472">Membrane</keyword>
<name>A0A453JD91_AEGTS</name>
<dbReference type="PANTHER" id="PTHR17920:SF3">
    <property type="entry name" value="TRANSMEMBRANE AND COILED-COIL DOMAIN-CONTAINING PROTEIN 4"/>
    <property type="match status" value="1"/>
</dbReference>
<reference evidence="6" key="2">
    <citation type="journal article" date="2017" name="Nat. Plants">
        <title>The Aegilops tauschii genome reveals multiple impacts of transposons.</title>
        <authorList>
            <person name="Zhao G."/>
            <person name="Zou C."/>
            <person name="Li K."/>
            <person name="Wang K."/>
            <person name="Li T."/>
            <person name="Gao L."/>
            <person name="Zhang X."/>
            <person name="Wang H."/>
            <person name="Yang Z."/>
            <person name="Liu X."/>
            <person name="Jiang W."/>
            <person name="Mao L."/>
            <person name="Kong X."/>
            <person name="Jiao Y."/>
            <person name="Jia J."/>
        </authorList>
    </citation>
    <scope>NUCLEOTIDE SEQUENCE [LARGE SCALE GENOMIC DNA]</scope>
    <source>
        <strain evidence="6">cv. AL8/78</strain>
    </source>
</reference>
<reference evidence="6" key="1">
    <citation type="journal article" date="2014" name="Science">
        <title>Ancient hybridizations among the ancestral genomes of bread wheat.</title>
        <authorList>
            <consortium name="International Wheat Genome Sequencing Consortium,"/>
            <person name="Marcussen T."/>
            <person name="Sandve S.R."/>
            <person name="Heier L."/>
            <person name="Spannagl M."/>
            <person name="Pfeifer M."/>
            <person name="Jakobsen K.S."/>
            <person name="Wulff B.B."/>
            <person name="Steuernagel B."/>
            <person name="Mayer K.F."/>
            <person name="Olsen O.A."/>
        </authorList>
    </citation>
    <scope>NUCLEOTIDE SEQUENCE [LARGE SCALE GENOMIC DNA]</scope>
    <source>
        <strain evidence="6">cv. AL8/78</strain>
    </source>
</reference>
<dbReference type="EnsemblPlants" id="AET4Gv20880000.7">
    <property type="protein sequence ID" value="AET4Gv20880000.7"/>
    <property type="gene ID" value="AET4Gv20880000"/>
</dbReference>